<gene>
    <name evidence="1" type="ORF">OMM_03305</name>
</gene>
<proteinExistence type="predicted"/>
<dbReference type="InterPro" id="IPR023815">
    <property type="entry name" value="CRISPR-assoc_Csx19"/>
</dbReference>
<evidence type="ECO:0000313" key="2">
    <source>
        <dbReference type="Proteomes" id="UP000189670"/>
    </source>
</evidence>
<accession>A0A1V1P6D7</accession>
<reference evidence="2" key="1">
    <citation type="submission" date="2012-11" db="EMBL/GenBank/DDBJ databases">
        <authorList>
            <person name="Lucero-Rivera Y.E."/>
            <person name="Tovar-Ramirez D."/>
        </authorList>
    </citation>
    <scope>NUCLEOTIDE SEQUENCE [LARGE SCALE GENOMIC DNA]</scope>
    <source>
        <strain evidence="2">Araruama</strain>
    </source>
</reference>
<organism evidence="1 2">
    <name type="scientific">Candidatus Magnetoglobus multicellularis str. Araruama</name>
    <dbReference type="NCBI Taxonomy" id="890399"/>
    <lineage>
        <taxon>Bacteria</taxon>
        <taxon>Pseudomonadati</taxon>
        <taxon>Thermodesulfobacteriota</taxon>
        <taxon>Desulfobacteria</taxon>
        <taxon>Desulfobacterales</taxon>
        <taxon>Desulfobacteraceae</taxon>
        <taxon>Candidatus Magnetoglobus</taxon>
    </lineage>
</organism>
<evidence type="ECO:0000313" key="1">
    <source>
        <dbReference type="EMBL" id="ETR70354.1"/>
    </source>
</evidence>
<dbReference type="Proteomes" id="UP000189670">
    <property type="component" value="Unassembled WGS sequence"/>
</dbReference>
<sequence>MKIKYHHNENLYMTELDSTVPEIDITDYNETIANIFPQKACVVAWMYDRVFIRMIENGDILFDTNKQPANCVDPDYLRQMRIFTKDKELYLYRSGGKIKHRLREDNFNGAGTQAVIASQVLFGTRAEKKDSETIITEVRGTRLTMPFPNINVDDNQQRLMLQTVNYVDFHEETCQASYVDCRFLGFAHSFGKVYC</sequence>
<dbReference type="NCBIfam" id="TIGR03984">
    <property type="entry name" value="CRISPR-associated protein Csx19"/>
    <property type="match status" value="1"/>
</dbReference>
<comment type="caution">
    <text evidence="1">The sequence shown here is derived from an EMBL/GenBank/DDBJ whole genome shotgun (WGS) entry which is preliminary data.</text>
</comment>
<dbReference type="EMBL" id="ATBP01000439">
    <property type="protein sequence ID" value="ETR70354.1"/>
    <property type="molecule type" value="Genomic_DNA"/>
</dbReference>
<protein>
    <submittedName>
        <fullName evidence="1">Uncharacterized protein</fullName>
    </submittedName>
</protein>
<dbReference type="AlphaFoldDB" id="A0A1V1P6D7"/>
<name>A0A1V1P6D7_9BACT</name>